<evidence type="ECO:0000256" key="4">
    <source>
        <dbReference type="ARBA" id="ARBA00022777"/>
    </source>
</evidence>
<feature type="compositionally biased region" description="Polar residues" evidence="7">
    <location>
        <begin position="54"/>
        <end position="64"/>
    </location>
</feature>
<evidence type="ECO:0000256" key="6">
    <source>
        <dbReference type="PROSITE-ProRule" id="PRU10141"/>
    </source>
</evidence>
<dbReference type="SUPFAM" id="SSF56112">
    <property type="entry name" value="Protein kinase-like (PK-like)"/>
    <property type="match status" value="1"/>
</dbReference>
<dbReference type="Proteomes" id="UP000320333">
    <property type="component" value="Unassembled WGS sequence"/>
</dbReference>
<comment type="similarity">
    <text evidence="1">Belongs to the protein kinase superfamily. STE Ser/Thr protein kinase family. MAP kinase kinase kinase subfamily.</text>
</comment>
<evidence type="ECO:0000259" key="8">
    <source>
        <dbReference type="PROSITE" id="PS50011"/>
    </source>
</evidence>
<protein>
    <recommendedName>
        <fullName evidence="8">Protein kinase domain-containing protein</fullName>
    </recommendedName>
</protein>
<feature type="region of interest" description="Disordered" evidence="7">
    <location>
        <begin position="969"/>
        <end position="1007"/>
    </location>
</feature>
<feature type="compositionally biased region" description="Polar residues" evidence="7">
    <location>
        <begin position="76"/>
        <end position="87"/>
    </location>
</feature>
<evidence type="ECO:0000256" key="3">
    <source>
        <dbReference type="ARBA" id="ARBA00022741"/>
    </source>
</evidence>
<evidence type="ECO:0000313" key="9">
    <source>
        <dbReference type="EMBL" id="TPX77325.1"/>
    </source>
</evidence>
<dbReference type="InterPro" id="IPR011009">
    <property type="entry name" value="Kinase-like_dom_sf"/>
</dbReference>
<dbReference type="PROSITE" id="PS50011">
    <property type="entry name" value="PROTEIN_KINASE_DOM"/>
    <property type="match status" value="1"/>
</dbReference>
<dbReference type="InterPro" id="IPR008271">
    <property type="entry name" value="Ser/Thr_kinase_AS"/>
</dbReference>
<dbReference type="SMART" id="SM00220">
    <property type="entry name" value="S_TKc"/>
    <property type="match status" value="1"/>
</dbReference>
<feature type="compositionally biased region" description="Low complexity" evidence="7">
    <location>
        <begin position="1202"/>
        <end position="1212"/>
    </location>
</feature>
<feature type="compositionally biased region" description="Polar residues" evidence="7">
    <location>
        <begin position="639"/>
        <end position="668"/>
    </location>
</feature>
<proteinExistence type="inferred from homology"/>
<dbReference type="PROSITE" id="PS00107">
    <property type="entry name" value="PROTEIN_KINASE_ATP"/>
    <property type="match status" value="1"/>
</dbReference>
<dbReference type="EMBL" id="QEAP01000023">
    <property type="protein sequence ID" value="TPX77325.1"/>
    <property type="molecule type" value="Genomic_DNA"/>
</dbReference>
<feature type="region of interest" description="Disordered" evidence="7">
    <location>
        <begin position="1091"/>
        <end position="1212"/>
    </location>
</feature>
<evidence type="ECO:0000256" key="7">
    <source>
        <dbReference type="SAM" id="MobiDB-lite"/>
    </source>
</evidence>
<feature type="compositionally biased region" description="Basic and acidic residues" evidence="7">
    <location>
        <begin position="1543"/>
        <end position="1554"/>
    </location>
</feature>
<feature type="region of interest" description="Disordered" evidence="7">
    <location>
        <begin position="632"/>
        <end position="693"/>
    </location>
</feature>
<feature type="region of interest" description="Disordered" evidence="7">
    <location>
        <begin position="232"/>
        <end position="255"/>
    </location>
</feature>
<feature type="compositionally biased region" description="Low complexity" evidence="7">
    <location>
        <begin position="976"/>
        <end position="991"/>
    </location>
</feature>
<feature type="region of interest" description="Disordered" evidence="7">
    <location>
        <begin position="45"/>
        <end position="87"/>
    </location>
</feature>
<evidence type="ECO:0000313" key="10">
    <source>
        <dbReference type="Proteomes" id="UP000320333"/>
    </source>
</evidence>
<keyword evidence="5 6" id="KW-0067">ATP-binding</keyword>
<dbReference type="PANTHER" id="PTHR48016:SF56">
    <property type="entry name" value="MAPKK KINASE"/>
    <property type="match status" value="1"/>
</dbReference>
<dbReference type="CDD" id="cd06606">
    <property type="entry name" value="STKc_MAPKKK"/>
    <property type="match status" value="1"/>
</dbReference>
<gene>
    <name evidence="9" type="ORF">CcCBS67573_g01407</name>
</gene>
<feature type="compositionally biased region" description="Basic and acidic residues" evidence="7">
    <location>
        <begin position="1146"/>
        <end position="1155"/>
    </location>
</feature>
<dbReference type="InterPro" id="IPR017441">
    <property type="entry name" value="Protein_kinase_ATP_BS"/>
</dbReference>
<evidence type="ECO:0000256" key="5">
    <source>
        <dbReference type="ARBA" id="ARBA00022840"/>
    </source>
</evidence>
<feature type="binding site" evidence="6">
    <location>
        <position position="1287"/>
    </location>
    <ligand>
        <name>ATP</name>
        <dbReference type="ChEBI" id="CHEBI:30616"/>
    </ligand>
</feature>
<feature type="compositionally biased region" description="Polar residues" evidence="7">
    <location>
        <begin position="239"/>
        <end position="255"/>
    </location>
</feature>
<keyword evidence="4" id="KW-0418">Kinase</keyword>
<evidence type="ECO:0000256" key="1">
    <source>
        <dbReference type="ARBA" id="ARBA00006529"/>
    </source>
</evidence>
<sequence length="1563" mass="170458">MTDAGSSLSPINVNRLGLRINIPAQSQRAATVNAVAPLLASSGVASEGSSASSTTHTWNSSAPNTPHLHPHPPAPSNASIASTHRPSSAVSNKAMMVHTWSQELCLAWLNQSVLPLLVVPTSPTLAATPTAARHSQQSDNDLTLLDSVFNIAEMSYLNPATSPASATPVLTLRDLKKAGIKNGKDLLATNINTVKGLLPFISPNERTIVLDAIEELKLRVLEATGDIKLAFGGGRSGAHPSSQIPLPPQHNNSAAKSLDAENMKSAMKTSIDLSRLVVNRANANQQPPKNSAQLSDTQESSVAPTNKSFFMERNIFSNVMNPSASKIWEKCVKVNLLGLPERVISMIDISKSANGAVIRSKILSHKQFNLSAEAQQQMVIYAAQDGAGSYDAEHPLDDSQLYKIHKSTDINMRQLTLTARIRRSIQVYSSVPGESRILDVSMYFDGKSLRNMIYGQFVQGANDKSPFDLFRVTENGKVDTDHALNDAQILDIAKSSDLKSLKSLMMVIAPVGKSGSAKVLEKCIRVHTLSGESRSIDVSKCVNGQSIRDEVFRKFRYVGDQQKGFQIYGLNVTGRLDDGLDNDTLFNLSRSSDYNRRALLFLLKRAEFTEKGLDLDSAIALAIKRSPSQVLMNERNRSSLEGYSSDTSDGHSPSGANNTPPRSPSGMNFFSRRGWRQGSPTANRQQQPEQPQQVPALLRPTASNRMLPTPALQLRQTTSIDASSPWFKTDGAADTMSLLSKRTLGQRQSTSSSFAVSARRKGNRGTPSVLSNSSNITFPGERPALETIAQNLELFFPQMQPLDTSDAVQGVLWYNEEDVFSTAAAGFSALDKLDEDEEDDEPLLTRVSSIRKADIATSIYNGQTGSGSGGRSLHRANSNLHGAGTPYLDSRLSHRTLGAPIGRSNGDIFPPSVAAISLQEFSDPWRPSISAPSVAQRIPASPTASITAPTPTTKKVGFRERLARFGTGSIFSSKDTTPSTPTPAAASTPPSIIEQSGNFPLPPALPSPPLSVRDVYRKVEERKLLNSLEQMGMLERRSSLQSSIKSNVRVPDVESFRTNLAGLVVGECADDADSLFYDEDVSANSIDLSFSDESKESVSKMDSESKRSDALTAAEGSNDNQSVSRHEQSAIERKNTVASLQSRLSAIEKEQERQQEASGTGSVMMGTLSSIQIPPVPSVDRMDIDPPSLSEKTEGSVDKTMVGTSVTSGDVSVPMQLDEPATANTRPLSTPISIYNPDHPTLFTAEDIEPPKRRHIRWLKGDMIGKGSFGRVFYGVNLITREVMAVKQIDVIPISRYRNKIEAEKNRSKMIDSLRTEILLLNELNHGNIVRYLGFDIDNTLVSVFLEYVSGGSVASMIARFGRFEEELAQSLVSQVLNGLEYLHERSIIHRDIKGGNILVNMDGTAKISDFGISKKNELDMAYQLNAKMEFAGSVFWMAPEMSKNIGYSAKVDIWALGCVGLEMFTGTHPWGTKGPMQAIWELRQGHSPPIPSGLSQEALEFLGHCFQMDPNERPSASSMFELCKFVRVNPFDFDFLDWWEKKEEQNPSTESRDSSIGSDDDD</sequence>
<dbReference type="InterPro" id="IPR050538">
    <property type="entry name" value="MAP_kinase_kinase_kinase"/>
</dbReference>
<dbReference type="PROSITE" id="PS00108">
    <property type="entry name" value="PROTEIN_KINASE_ST"/>
    <property type="match status" value="1"/>
</dbReference>
<feature type="region of interest" description="Disordered" evidence="7">
    <location>
        <begin position="284"/>
        <end position="303"/>
    </location>
</feature>
<accession>A0A507FP14</accession>
<dbReference type="FunFam" id="3.30.200.20:FF:000387">
    <property type="entry name" value="Serine/threonine-protein kinase STE11"/>
    <property type="match status" value="1"/>
</dbReference>
<dbReference type="GO" id="GO:0005524">
    <property type="term" value="F:ATP binding"/>
    <property type="evidence" value="ECO:0007669"/>
    <property type="project" value="UniProtKB-UniRule"/>
</dbReference>
<feature type="compositionally biased region" description="Polar residues" evidence="7">
    <location>
        <begin position="765"/>
        <end position="774"/>
    </location>
</feature>
<organism evidence="9 10">
    <name type="scientific">Chytriomyces confervae</name>
    <dbReference type="NCBI Taxonomy" id="246404"/>
    <lineage>
        <taxon>Eukaryota</taxon>
        <taxon>Fungi</taxon>
        <taxon>Fungi incertae sedis</taxon>
        <taxon>Chytridiomycota</taxon>
        <taxon>Chytridiomycota incertae sedis</taxon>
        <taxon>Chytridiomycetes</taxon>
        <taxon>Chytridiales</taxon>
        <taxon>Chytriomycetaceae</taxon>
        <taxon>Chytriomyces</taxon>
    </lineage>
</organism>
<feature type="compositionally biased region" description="Basic and acidic residues" evidence="7">
    <location>
        <begin position="1124"/>
        <end position="1135"/>
    </location>
</feature>
<dbReference type="InterPro" id="IPR000719">
    <property type="entry name" value="Prot_kinase_dom"/>
</dbReference>
<feature type="domain" description="Protein kinase" evidence="8">
    <location>
        <begin position="1258"/>
        <end position="1527"/>
    </location>
</feature>
<feature type="region of interest" description="Disordered" evidence="7">
    <location>
        <begin position="749"/>
        <end position="774"/>
    </location>
</feature>
<dbReference type="OrthoDB" id="266718at2759"/>
<comment type="caution">
    <text evidence="9">The sequence shown here is derived from an EMBL/GenBank/DDBJ whole genome shotgun (WGS) entry which is preliminary data.</text>
</comment>
<keyword evidence="2" id="KW-0808">Transferase</keyword>
<keyword evidence="10" id="KW-1185">Reference proteome</keyword>
<evidence type="ECO:0000256" key="2">
    <source>
        <dbReference type="ARBA" id="ARBA00022679"/>
    </source>
</evidence>
<feature type="compositionally biased region" description="Polar residues" evidence="7">
    <location>
        <begin position="1156"/>
        <end position="1172"/>
    </location>
</feature>
<reference evidence="9 10" key="1">
    <citation type="journal article" date="2019" name="Sci. Rep.">
        <title>Comparative genomics of chytrid fungi reveal insights into the obligate biotrophic and pathogenic lifestyle of Synchytrium endobioticum.</title>
        <authorList>
            <person name="van de Vossenberg B.T.L.H."/>
            <person name="Warris S."/>
            <person name="Nguyen H.D.T."/>
            <person name="van Gent-Pelzer M.P.E."/>
            <person name="Joly D.L."/>
            <person name="van de Geest H.C."/>
            <person name="Bonants P.J.M."/>
            <person name="Smith D.S."/>
            <person name="Levesque C.A."/>
            <person name="van der Lee T.A.J."/>
        </authorList>
    </citation>
    <scope>NUCLEOTIDE SEQUENCE [LARGE SCALE GENOMIC DNA]</scope>
    <source>
        <strain evidence="9 10">CBS 675.73</strain>
    </source>
</reference>
<dbReference type="Gene3D" id="1.10.510.10">
    <property type="entry name" value="Transferase(Phosphotransferase) domain 1"/>
    <property type="match status" value="1"/>
</dbReference>
<feature type="region of interest" description="Disordered" evidence="7">
    <location>
        <begin position="1543"/>
        <end position="1563"/>
    </location>
</feature>
<name>A0A507FP14_9FUNG</name>
<dbReference type="Gene3D" id="3.30.200.20">
    <property type="entry name" value="Phosphorylase Kinase, domain 1"/>
    <property type="match status" value="1"/>
</dbReference>
<dbReference type="Pfam" id="PF00069">
    <property type="entry name" value="Pkinase"/>
    <property type="match status" value="1"/>
</dbReference>
<keyword evidence="3 6" id="KW-0547">Nucleotide-binding</keyword>
<dbReference type="PANTHER" id="PTHR48016">
    <property type="entry name" value="MAP KINASE KINASE KINASE SSK2-RELATED-RELATED"/>
    <property type="match status" value="1"/>
</dbReference>
<dbReference type="STRING" id="246404.A0A507FP14"/>
<dbReference type="GO" id="GO:0004709">
    <property type="term" value="F:MAP kinase kinase kinase activity"/>
    <property type="evidence" value="ECO:0007669"/>
    <property type="project" value="UniProtKB-ARBA"/>
</dbReference>
<feature type="compositionally biased region" description="Basic and acidic residues" evidence="7">
    <location>
        <begin position="1092"/>
        <end position="1109"/>
    </location>
</feature>